<keyword evidence="2" id="KW-1185">Reference proteome</keyword>
<reference evidence="1 2" key="1">
    <citation type="submission" date="2021-06" db="EMBL/GenBank/DDBJ databases">
        <authorList>
            <person name="Kallberg Y."/>
            <person name="Tangrot J."/>
            <person name="Rosling A."/>
        </authorList>
    </citation>
    <scope>NUCLEOTIDE SEQUENCE [LARGE SCALE GENOMIC DNA]</scope>
    <source>
        <strain evidence="1 2">120-4 pot B 10/14</strain>
    </source>
</reference>
<comment type="caution">
    <text evidence="1">The sequence shown here is derived from an EMBL/GenBank/DDBJ whole genome shotgun (WGS) entry which is preliminary data.</text>
</comment>
<evidence type="ECO:0000313" key="1">
    <source>
        <dbReference type="EMBL" id="CAG8705088.1"/>
    </source>
</evidence>
<proteinExistence type="predicted"/>
<name>A0ABN7UZ13_GIGMA</name>
<dbReference type="EMBL" id="CAJVQB010007534">
    <property type="protein sequence ID" value="CAG8705088.1"/>
    <property type="molecule type" value="Genomic_DNA"/>
</dbReference>
<sequence length="79" mass="8703">MATETSFINNQRKLVNLSLSEGNLAPEGSLAKKLDAICEKILSGSLEETSQSVTAHDELQNRIGGNKEKEVWRVALRAY</sequence>
<protein>
    <submittedName>
        <fullName evidence="1">12435_t:CDS:1</fullName>
    </submittedName>
</protein>
<dbReference type="Proteomes" id="UP000789901">
    <property type="component" value="Unassembled WGS sequence"/>
</dbReference>
<accession>A0ABN7UZ13</accession>
<gene>
    <name evidence="1" type="ORF">GMARGA_LOCUS12382</name>
</gene>
<evidence type="ECO:0000313" key="2">
    <source>
        <dbReference type="Proteomes" id="UP000789901"/>
    </source>
</evidence>
<organism evidence="1 2">
    <name type="scientific">Gigaspora margarita</name>
    <dbReference type="NCBI Taxonomy" id="4874"/>
    <lineage>
        <taxon>Eukaryota</taxon>
        <taxon>Fungi</taxon>
        <taxon>Fungi incertae sedis</taxon>
        <taxon>Mucoromycota</taxon>
        <taxon>Glomeromycotina</taxon>
        <taxon>Glomeromycetes</taxon>
        <taxon>Diversisporales</taxon>
        <taxon>Gigasporaceae</taxon>
        <taxon>Gigaspora</taxon>
    </lineage>
</organism>